<reference evidence="1 2" key="1">
    <citation type="submission" date="2024-11" db="EMBL/GenBank/DDBJ databases">
        <title>Chromosome-level genome assembly of the freshwater bivalve Anodonta woodiana.</title>
        <authorList>
            <person name="Chen X."/>
        </authorList>
    </citation>
    <scope>NUCLEOTIDE SEQUENCE [LARGE SCALE GENOMIC DNA]</scope>
    <source>
        <strain evidence="1">MN2024</strain>
        <tissue evidence="1">Gills</tissue>
    </source>
</reference>
<protein>
    <submittedName>
        <fullName evidence="1">Uncharacterized protein</fullName>
    </submittedName>
</protein>
<organism evidence="1 2">
    <name type="scientific">Sinanodonta woodiana</name>
    <name type="common">Chinese pond mussel</name>
    <name type="synonym">Anodonta woodiana</name>
    <dbReference type="NCBI Taxonomy" id="1069815"/>
    <lineage>
        <taxon>Eukaryota</taxon>
        <taxon>Metazoa</taxon>
        <taxon>Spiralia</taxon>
        <taxon>Lophotrochozoa</taxon>
        <taxon>Mollusca</taxon>
        <taxon>Bivalvia</taxon>
        <taxon>Autobranchia</taxon>
        <taxon>Heteroconchia</taxon>
        <taxon>Palaeoheterodonta</taxon>
        <taxon>Unionida</taxon>
        <taxon>Unionoidea</taxon>
        <taxon>Unionidae</taxon>
        <taxon>Unioninae</taxon>
        <taxon>Sinanodonta</taxon>
    </lineage>
</organism>
<keyword evidence="2" id="KW-1185">Reference proteome</keyword>
<dbReference type="Proteomes" id="UP001634394">
    <property type="component" value="Unassembled WGS sequence"/>
</dbReference>
<gene>
    <name evidence="1" type="ORF">ACJMK2_043842</name>
</gene>
<accession>A0ABD3VY61</accession>
<proteinExistence type="predicted"/>
<name>A0ABD3VY61_SINWO</name>
<dbReference type="AlphaFoldDB" id="A0ABD3VY61"/>
<evidence type="ECO:0000313" key="1">
    <source>
        <dbReference type="EMBL" id="KAL3866552.1"/>
    </source>
</evidence>
<dbReference type="EMBL" id="JBJQND010000009">
    <property type="protein sequence ID" value="KAL3866552.1"/>
    <property type="molecule type" value="Genomic_DNA"/>
</dbReference>
<evidence type="ECO:0000313" key="2">
    <source>
        <dbReference type="Proteomes" id="UP001634394"/>
    </source>
</evidence>
<comment type="caution">
    <text evidence="1">The sequence shown here is derived from an EMBL/GenBank/DDBJ whole genome shotgun (WGS) entry which is preliminary data.</text>
</comment>
<sequence>MKLHKIKYSGYGEILFRDVSCVCSEGYYHTEHQMKLHCLIDGIAETNSYSKTPNDTFQNETETKHEKTLEKLFVSEMLVELGQCQTFSDIKVKCVLTLMKTLYLLCPSDMQKDTTLYHVMITADGNCLT</sequence>